<comment type="subunit">
    <text evidence="3">F-type ATPases have 2 components, CF(1) - the catalytic core - and CF(0) - the membrane proton channel.</text>
</comment>
<geneLocation type="mitochondrion" evidence="14"/>
<keyword evidence="8 13" id="KW-1133">Transmembrane helix</keyword>
<evidence type="ECO:0000256" key="1">
    <source>
        <dbReference type="ARBA" id="ARBA00004304"/>
    </source>
</evidence>
<evidence type="ECO:0000256" key="12">
    <source>
        <dbReference type="RuleBase" id="RU003661"/>
    </source>
</evidence>
<dbReference type="InterPro" id="IPR001421">
    <property type="entry name" value="ATP8_metazoa"/>
</dbReference>
<feature type="transmembrane region" description="Helical" evidence="13">
    <location>
        <begin position="6"/>
        <end position="32"/>
    </location>
</feature>
<keyword evidence="10 12" id="KW-0496">Mitochondrion</keyword>
<keyword evidence="7 12" id="KW-0375">Hydrogen ion transport</keyword>
<dbReference type="GO" id="GO:0015986">
    <property type="term" value="P:proton motive force-driven ATP synthesis"/>
    <property type="evidence" value="ECO:0007669"/>
    <property type="project" value="InterPro"/>
</dbReference>
<evidence type="ECO:0000256" key="10">
    <source>
        <dbReference type="ARBA" id="ARBA00023128"/>
    </source>
</evidence>
<dbReference type="Pfam" id="PF00895">
    <property type="entry name" value="ATP-synt_8"/>
    <property type="match status" value="1"/>
</dbReference>
<dbReference type="RefSeq" id="YP_009255714.1">
    <property type="nucleotide sequence ID" value="NC_030264.1"/>
</dbReference>
<comment type="subcellular location">
    <subcellularLocation>
        <location evidence="1 12">Mitochondrion membrane</location>
        <topology evidence="1 12">Single-pass membrane protein</topology>
    </subcellularLocation>
</comment>
<evidence type="ECO:0000313" key="14">
    <source>
        <dbReference type="EMBL" id="AND97174.1"/>
    </source>
</evidence>
<keyword evidence="9 12" id="KW-0406">Ion transport</keyword>
<name>A0A172QHJ5_9NEOP</name>
<keyword evidence="5 12" id="KW-0138">CF(0)</keyword>
<keyword evidence="6 12" id="KW-0812">Transmembrane</keyword>
<comment type="similarity">
    <text evidence="2 12">Belongs to the ATPase protein 8 family.</text>
</comment>
<evidence type="ECO:0000256" key="4">
    <source>
        <dbReference type="ARBA" id="ARBA00022448"/>
    </source>
</evidence>
<dbReference type="GO" id="GO:0045259">
    <property type="term" value="C:proton-transporting ATP synthase complex"/>
    <property type="evidence" value="ECO:0007669"/>
    <property type="project" value="UniProtKB-KW"/>
</dbReference>
<accession>A0A172QHJ5</accession>
<protein>
    <recommendedName>
        <fullName evidence="12">ATP synthase complex subunit 8</fullName>
    </recommendedName>
</protein>
<keyword evidence="11 13" id="KW-0472">Membrane</keyword>
<proteinExistence type="inferred from homology"/>
<dbReference type="GO" id="GO:0015078">
    <property type="term" value="F:proton transmembrane transporter activity"/>
    <property type="evidence" value="ECO:0007669"/>
    <property type="project" value="InterPro"/>
</dbReference>
<dbReference type="GO" id="GO:0031966">
    <property type="term" value="C:mitochondrial membrane"/>
    <property type="evidence" value="ECO:0007669"/>
    <property type="project" value="UniProtKB-SubCell"/>
</dbReference>
<evidence type="ECO:0000256" key="8">
    <source>
        <dbReference type="ARBA" id="ARBA00022989"/>
    </source>
</evidence>
<evidence type="ECO:0000256" key="9">
    <source>
        <dbReference type="ARBA" id="ARBA00023065"/>
    </source>
</evidence>
<reference evidence="14" key="1">
    <citation type="journal article" date="2016" name="Sci. Rep.">
        <title>Mitochondrial genomes of praying mantises (Dictyoptera, Mantodea): rearrangement, duplication, and reassignment of tRNA genes.</title>
        <authorList>
            <person name="Ye F."/>
            <person name="Lan X.E."/>
            <person name="Zhu W.B."/>
            <person name="You P."/>
        </authorList>
    </citation>
    <scope>NUCLEOTIDE SEQUENCE</scope>
</reference>
<keyword evidence="4 12" id="KW-0813">Transport</keyword>
<evidence type="ECO:0000256" key="6">
    <source>
        <dbReference type="ARBA" id="ARBA00022692"/>
    </source>
</evidence>
<evidence type="ECO:0000256" key="2">
    <source>
        <dbReference type="ARBA" id="ARBA00008892"/>
    </source>
</evidence>
<evidence type="ECO:0000256" key="7">
    <source>
        <dbReference type="ARBA" id="ARBA00022781"/>
    </source>
</evidence>
<evidence type="ECO:0000256" key="3">
    <source>
        <dbReference type="ARBA" id="ARBA00011291"/>
    </source>
</evidence>
<dbReference type="AlphaFoldDB" id="A0A172QHJ5"/>
<evidence type="ECO:0000256" key="13">
    <source>
        <dbReference type="SAM" id="Phobius"/>
    </source>
</evidence>
<dbReference type="CTD" id="4509"/>
<gene>
    <name evidence="14" type="primary">ATP8</name>
</gene>
<dbReference type="EMBL" id="KU201315">
    <property type="protein sequence ID" value="AND97174.1"/>
    <property type="molecule type" value="Genomic_DNA"/>
</dbReference>
<dbReference type="GeneID" id="27923013"/>
<evidence type="ECO:0000256" key="11">
    <source>
        <dbReference type="ARBA" id="ARBA00023136"/>
    </source>
</evidence>
<evidence type="ECO:0000256" key="5">
    <source>
        <dbReference type="ARBA" id="ARBA00022547"/>
    </source>
</evidence>
<organism evidence="14">
    <name type="scientific">Humbertiella nada</name>
    <dbReference type="NCBI Taxonomy" id="1848995"/>
    <lineage>
        <taxon>Eukaryota</taxon>
        <taxon>Metazoa</taxon>
        <taxon>Ecdysozoa</taxon>
        <taxon>Arthropoda</taxon>
        <taxon>Hexapoda</taxon>
        <taxon>Insecta</taxon>
        <taxon>Pterygota</taxon>
        <taxon>Neoptera</taxon>
        <taxon>Polyneoptera</taxon>
        <taxon>Dictyoptera</taxon>
        <taxon>Mantodea</taxon>
        <taxon>Eumantodea</taxon>
        <taxon>Gonypetoidea</taxon>
        <taxon>Gonypetidae</taxon>
        <taxon>Gonypetinae</taxon>
        <taxon>Humbertiella</taxon>
    </lineage>
</organism>
<sequence>MPQMMPLWWVCLFIMFILLLIVISIMCYYAFYTVFQSNMSYKKQTLKPLIWKW</sequence>